<dbReference type="PANTHER" id="PTHR42060">
    <property type="entry name" value="NHL REPEAT-CONTAINING PROTEIN-RELATED"/>
    <property type="match status" value="1"/>
</dbReference>
<gene>
    <name evidence="2" type="ORF">QBC35DRAFT_501047</name>
</gene>
<sequence length="344" mass="36890">MKFPIPLLLLGLTTQESLALPNQPRVKELFSYPPTNPIFLEAIYPLPDGRFLVSHFTSSTIPGPTPVLVFDPRLPNPTPQEVLILPNISGQTGIAPLGQNRYAITTGHLEGIAYQFGTVNTHIISLPPFAKKATLLDSIPAPAGSILMNGLAPLPGRKHIILSADSGTGSILRINTLTRMTDTLIQHPRLGPGNNTVLPIGINGLRVKDDYVYFTQTAQGFFGRIKINPLTGDIKPNAKIETVSLIGGGEVGFENAFDDFTFEKSENNAYITRHSQFLVKVNLATGKQEVIVGPGNIDKDSDNGVRLKGPTAVTLGLSGKELFVTTSGQVDGVRIGGQVVSVQL</sequence>
<evidence type="ECO:0000313" key="2">
    <source>
        <dbReference type="EMBL" id="KAK4186490.1"/>
    </source>
</evidence>
<comment type="caution">
    <text evidence="2">The sequence shown here is derived from an EMBL/GenBank/DDBJ whole genome shotgun (WGS) entry which is preliminary data.</text>
</comment>
<reference evidence="2" key="1">
    <citation type="journal article" date="2023" name="Mol. Phylogenet. Evol.">
        <title>Genome-scale phylogeny and comparative genomics of the fungal order Sordariales.</title>
        <authorList>
            <person name="Hensen N."/>
            <person name="Bonometti L."/>
            <person name="Westerberg I."/>
            <person name="Brannstrom I.O."/>
            <person name="Guillou S."/>
            <person name="Cros-Aarteil S."/>
            <person name="Calhoun S."/>
            <person name="Haridas S."/>
            <person name="Kuo A."/>
            <person name="Mondo S."/>
            <person name="Pangilinan J."/>
            <person name="Riley R."/>
            <person name="LaButti K."/>
            <person name="Andreopoulos B."/>
            <person name="Lipzen A."/>
            <person name="Chen C."/>
            <person name="Yan M."/>
            <person name="Daum C."/>
            <person name="Ng V."/>
            <person name="Clum A."/>
            <person name="Steindorff A."/>
            <person name="Ohm R.A."/>
            <person name="Martin F."/>
            <person name="Silar P."/>
            <person name="Natvig D.O."/>
            <person name="Lalanne C."/>
            <person name="Gautier V."/>
            <person name="Ament-Velasquez S.L."/>
            <person name="Kruys A."/>
            <person name="Hutchinson M.I."/>
            <person name="Powell A.J."/>
            <person name="Barry K."/>
            <person name="Miller A.N."/>
            <person name="Grigoriev I.V."/>
            <person name="Debuchy R."/>
            <person name="Gladieux P."/>
            <person name="Hiltunen Thoren M."/>
            <person name="Johannesson H."/>
        </authorList>
    </citation>
    <scope>NUCLEOTIDE SEQUENCE</scope>
    <source>
        <strain evidence="2">PSN309</strain>
    </source>
</reference>
<keyword evidence="1" id="KW-0732">Signal</keyword>
<feature type="chain" id="PRO_5042924227" description="SMP-30/Gluconolactonase/LRE-like region domain-containing protein" evidence="1">
    <location>
        <begin position="20"/>
        <end position="344"/>
    </location>
</feature>
<dbReference type="Gene3D" id="2.120.10.30">
    <property type="entry name" value="TolB, C-terminal domain"/>
    <property type="match status" value="1"/>
</dbReference>
<feature type="signal peptide" evidence="1">
    <location>
        <begin position="1"/>
        <end position="19"/>
    </location>
</feature>
<dbReference type="Proteomes" id="UP001302126">
    <property type="component" value="Unassembled WGS sequence"/>
</dbReference>
<evidence type="ECO:0000313" key="3">
    <source>
        <dbReference type="Proteomes" id="UP001302126"/>
    </source>
</evidence>
<reference evidence="2" key="2">
    <citation type="submission" date="2023-05" db="EMBL/GenBank/DDBJ databases">
        <authorList>
            <consortium name="Lawrence Berkeley National Laboratory"/>
            <person name="Steindorff A."/>
            <person name="Hensen N."/>
            <person name="Bonometti L."/>
            <person name="Westerberg I."/>
            <person name="Brannstrom I.O."/>
            <person name="Guillou S."/>
            <person name="Cros-Aarteil S."/>
            <person name="Calhoun S."/>
            <person name="Haridas S."/>
            <person name="Kuo A."/>
            <person name="Mondo S."/>
            <person name="Pangilinan J."/>
            <person name="Riley R."/>
            <person name="Labutti K."/>
            <person name="Andreopoulos B."/>
            <person name="Lipzen A."/>
            <person name="Chen C."/>
            <person name="Yanf M."/>
            <person name="Daum C."/>
            <person name="Ng V."/>
            <person name="Clum A."/>
            <person name="Ohm R."/>
            <person name="Martin F."/>
            <person name="Silar P."/>
            <person name="Natvig D."/>
            <person name="Lalanne C."/>
            <person name="Gautier V."/>
            <person name="Ament-Velasquez S.L."/>
            <person name="Kruys A."/>
            <person name="Hutchinson M.I."/>
            <person name="Powell A.J."/>
            <person name="Barry K."/>
            <person name="Miller A.N."/>
            <person name="Grigoriev I.V."/>
            <person name="Debuchy R."/>
            <person name="Gladieux P."/>
            <person name="Thoren M.H."/>
            <person name="Johannesson H."/>
        </authorList>
    </citation>
    <scope>NUCLEOTIDE SEQUENCE</scope>
    <source>
        <strain evidence="2">PSN309</strain>
    </source>
</reference>
<protein>
    <recommendedName>
        <fullName evidence="4">SMP-30/Gluconolactonase/LRE-like region domain-containing protein</fullName>
    </recommendedName>
</protein>
<accession>A0AAN7AI29</accession>
<keyword evidence="3" id="KW-1185">Reference proteome</keyword>
<evidence type="ECO:0000256" key="1">
    <source>
        <dbReference type="SAM" id="SignalP"/>
    </source>
</evidence>
<proteinExistence type="predicted"/>
<name>A0AAN7AI29_9PEZI</name>
<dbReference type="InterPro" id="IPR011042">
    <property type="entry name" value="6-blade_b-propeller_TolB-like"/>
</dbReference>
<dbReference type="EMBL" id="MU864422">
    <property type="protein sequence ID" value="KAK4186490.1"/>
    <property type="molecule type" value="Genomic_DNA"/>
</dbReference>
<dbReference type="PANTHER" id="PTHR42060:SF1">
    <property type="entry name" value="NHL REPEAT-CONTAINING PROTEIN"/>
    <property type="match status" value="1"/>
</dbReference>
<dbReference type="SUPFAM" id="SSF63829">
    <property type="entry name" value="Calcium-dependent phosphotriesterase"/>
    <property type="match status" value="1"/>
</dbReference>
<evidence type="ECO:0008006" key="4">
    <source>
        <dbReference type="Google" id="ProtNLM"/>
    </source>
</evidence>
<organism evidence="2 3">
    <name type="scientific">Podospora australis</name>
    <dbReference type="NCBI Taxonomy" id="1536484"/>
    <lineage>
        <taxon>Eukaryota</taxon>
        <taxon>Fungi</taxon>
        <taxon>Dikarya</taxon>
        <taxon>Ascomycota</taxon>
        <taxon>Pezizomycotina</taxon>
        <taxon>Sordariomycetes</taxon>
        <taxon>Sordariomycetidae</taxon>
        <taxon>Sordariales</taxon>
        <taxon>Podosporaceae</taxon>
        <taxon>Podospora</taxon>
    </lineage>
</organism>
<dbReference type="InterPro" id="IPR052998">
    <property type="entry name" value="Hetero-Diels-Alderase-like"/>
</dbReference>
<dbReference type="AlphaFoldDB" id="A0AAN7AI29"/>